<dbReference type="AlphaFoldDB" id="A0A3B3I040"/>
<dbReference type="Proteomes" id="UP000001038">
    <property type="component" value="Chromosome 9"/>
</dbReference>
<name>A0A3B3I040_ORYLA</name>
<dbReference type="InterPro" id="IPR008978">
    <property type="entry name" value="HSP20-like_chaperone"/>
</dbReference>
<reference evidence="5" key="3">
    <citation type="submission" date="2025-09" db="UniProtKB">
        <authorList>
            <consortium name="Ensembl"/>
        </authorList>
    </citation>
    <scope>IDENTIFICATION</scope>
    <source>
        <strain evidence="5">Hd-rR</strain>
    </source>
</reference>
<dbReference type="OrthoDB" id="1431247at2759"/>
<gene>
    <name evidence="5" type="primary">si:dkey-1k23.3</name>
</gene>
<dbReference type="Ensembl" id="ENSORLT00000037302.1">
    <property type="protein sequence ID" value="ENSORLP00000037217.1"/>
    <property type="gene ID" value="ENSORLG00000001193.2"/>
</dbReference>
<feature type="compositionally biased region" description="Acidic residues" evidence="3">
    <location>
        <begin position="171"/>
        <end position="188"/>
    </location>
</feature>
<protein>
    <recommendedName>
        <fullName evidence="4">SHSP domain-containing protein</fullName>
    </recommendedName>
</protein>
<dbReference type="SUPFAM" id="SSF49764">
    <property type="entry name" value="HSP20-like chaperones"/>
    <property type="match status" value="1"/>
</dbReference>
<evidence type="ECO:0000256" key="1">
    <source>
        <dbReference type="PROSITE-ProRule" id="PRU00285"/>
    </source>
</evidence>
<dbReference type="GO" id="GO:0009408">
    <property type="term" value="P:response to heat"/>
    <property type="evidence" value="ECO:0000318"/>
    <property type="project" value="GO_Central"/>
</dbReference>
<dbReference type="Pfam" id="PF00011">
    <property type="entry name" value="HSP20"/>
    <property type="match status" value="1"/>
</dbReference>
<dbReference type="GeneTree" id="ENSGT00940000155882"/>
<dbReference type="KEGG" id="ola:101166477"/>
<reference evidence="5 6" key="1">
    <citation type="journal article" date="2007" name="Nature">
        <title>The medaka draft genome and insights into vertebrate genome evolution.</title>
        <authorList>
            <person name="Kasahara M."/>
            <person name="Naruse K."/>
            <person name="Sasaki S."/>
            <person name="Nakatani Y."/>
            <person name="Qu W."/>
            <person name="Ahsan B."/>
            <person name="Yamada T."/>
            <person name="Nagayasu Y."/>
            <person name="Doi K."/>
            <person name="Kasai Y."/>
            <person name="Jindo T."/>
            <person name="Kobayashi D."/>
            <person name="Shimada A."/>
            <person name="Toyoda A."/>
            <person name="Kuroki Y."/>
            <person name="Fujiyama A."/>
            <person name="Sasaki T."/>
            <person name="Shimizu A."/>
            <person name="Asakawa S."/>
            <person name="Shimizu N."/>
            <person name="Hashimoto S."/>
            <person name="Yang J."/>
            <person name="Lee Y."/>
            <person name="Matsushima K."/>
            <person name="Sugano S."/>
            <person name="Sakaizumi M."/>
            <person name="Narita T."/>
            <person name="Ohishi K."/>
            <person name="Haga S."/>
            <person name="Ohta F."/>
            <person name="Nomoto H."/>
            <person name="Nogata K."/>
            <person name="Morishita T."/>
            <person name="Endo T."/>
            <person name="Shin-I T."/>
            <person name="Takeda H."/>
            <person name="Morishita S."/>
            <person name="Kohara Y."/>
        </authorList>
    </citation>
    <scope>NUCLEOTIDE SEQUENCE [LARGE SCALE GENOMIC DNA]</scope>
    <source>
        <strain evidence="5 6">Hd-rR</strain>
    </source>
</reference>
<organism evidence="5 6">
    <name type="scientific">Oryzias latipes</name>
    <name type="common">Japanese rice fish</name>
    <name type="synonym">Japanese killifish</name>
    <dbReference type="NCBI Taxonomy" id="8090"/>
    <lineage>
        <taxon>Eukaryota</taxon>
        <taxon>Metazoa</taxon>
        <taxon>Chordata</taxon>
        <taxon>Craniata</taxon>
        <taxon>Vertebrata</taxon>
        <taxon>Euteleostomi</taxon>
        <taxon>Actinopterygii</taxon>
        <taxon>Neopterygii</taxon>
        <taxon>Teleostei</taxon>
        <taxon>Neoteleostei</taxon>
        <taxon>Acanthomorphata</taxon>
        <taxon>Ovalentaria</taxon>
        <taxon>Atherinomorphae</taxon>
        <taxon>Beloniformes</taxon>
        <taxon>Adrianichthyidae</taxon>
        <taxon>Oryziinae</taxon>
        <taxon>Oryzias</taxon>
    </lineage>
</organism>
<proteinExistence type="inferred from homology"/>
<evidence type="ECO:0000259" key="4">
    <source>
        <dbReference type="PROSITE" id="PS01031"/>
    </source>
</evidence>
<evidence type="ECO:0000256" key="2">
    <source>
        <dbReference type="RuleBase" id="RU003616"/>
    </source>
</evidence>
<keyword evidence="6" id="KW-1185">Reference proteome</keyword>
<dbReference type="Bgee" id="ENSORLG00000001193">
    <property type="expression patterns" value="Expressed in bone element and 4 other cell types or tissues"/>
</dbReference>
<dbReference type="CDD" id="cd06526">
    <property type="entry name" value="metazoan_ACD"/>
    <property type="match status" value="1"/>
</dbReference>
<dbReference type="InParanoid" id="A0A3B3I040"/>
<dbReference type="PANTHER" id="PTHR45640:SF7">
    <property type="entry name" value="HEAT SHOCK PROTEIN BETA-1"/>
    <property type="match status" value="1"/>
</dbReference>
<dbReference type="PROSITE" id="PS01031">
    <property type="entry name" value="SHSP"/>
    <property type="match status" value="1"/>
</dbReference>
<comment type="similarity">
    <text evidence="1 2">Belongs to the small heat shock protein (HSP20) family.</text>
</comment>
<feature type="compositionally biased region" description="Polar residues" evidence="3">
    <location>
        <begin position="221"/>
        <end position="241"/>
    </location>
</feature>
<evidence type="ECO:0000313" key="6">
    <source>
        <dbReference type="Proteomes" id="UP000001038"/>
    </source>
</evidence>
<dbReference type="GO" id="GO:0005737">
    <property type="term" value="C:cytoplasm"/>
    <property type="evidence" value="ECO:0000318"/>
    <property type="project" value="GO_Central"/>
</dbReference>
<dbReference type="Gene3D" id="2.60.40.790">
    <property type="match status" value="1"/>
</dbReference>
<reference evidence="5" key="2">
    <citation type="submission" date="2025-08" db="UniProtKB">
        <authorList>
            <consortium name="Ensembl"/>
        </authorList>
    </citation>
    <scope>IDENTIFICATION</scope>
    <source>
        <strain evidence="5">Hd-rR</strain>
    </source>
</reference>
<dbReference type="GO" id="GO:0005634">
    <property type="term" value="C:nucleus"/>
    <property type="evidence" value="ECO:0000318"/>
    <property type="project" value="GO_Central"/>
</dbReference>
<feature type="domain" description="SHSP" evidence="4">
    <location>
        <begin position="59"/>
        <end position="168"/>
    </location>
</feature>
<feature type="compositionally biased region" description="Basic and acidic residues" evidence="3">
    <location>
        <begin position="242"/>
        <end position="285"/>
    </location>
</feature>
<accession>A0A3B3I040</accession>
<feature type="region of interest" description="Disordered" evidence="3">
    <location>
        <begin position="171"/>
        <end position="285"/>
    </location>
</feature>
<dbReference type="STRING" id="8090.ENSORLP00000037217"/>
<dbReference type="PRINTS" id="PR00299">
    <property type="entry name" value="ACRYSTALLIN"/>
</dbReference>
<evidence type="ECO:0000256" key="3">
    <source>
        <dbReference type="SAM" id="MobiDB-lite"/>
    </source>
</evidence>
<dbReference type="PANTHER" id="PTHR45640">
    <property type="entry name" value="HEAT SHOCK PROTEIN HSP-12.2-RELATED"/>
    <property type="match status" value="1"/>
</dbReference>
<dbReference type="InterPro" id="IPR002068">
    <property type="entry name" value="A-crystallin/Hsp20_dom"/>
</dbReference>
<evidence type="ECO:0000313" key="5">
    <source>
        <dbReference type="Ensembl" id="ENSORLP00000037217.1"/>
    </source>
</evidence>
<dbReference type="InterPro" id="IPR001436">
    <property type="entry name" value="Alpha-crystallin/sHSP_animal"/>
</dbReference>
<sequence length="285" mass="32162">MMEHAKPENSCEEKRSPPWNPLRKWWQPGWFFSQDVGLPPSLERGEPHWMDADPFQRSFCLGYLYGSMHHPSLKVNTWGVSMDVAHFSPSEISLGVRDGFLEVRGKHEEKPDQHGFISRCFNRKYRLPAEVGAATIVARLSVDGVLTVEAPVPETAVPAAFFIPIQVENEDAAEQEVEEKDQVEEESGVDQAKPGCSSAEVQHEEESVPADDEGAKDLQKSSEPQETMESQEIQKASNQQQEKADVDATAQEKVDEAKQLEEQMEERKPPSEEQNRVLEDAHIKE</sequence>
<dbReference type="GO" id="GO:0042026">
    <property type="term" value="P:protein refolding"/>
    <property type="evidence" value="ECO:0000318"/>
    <property type="project" value="GO_Central"/>
</dbReference>
<dbReference type="GeneID" id="101166477"/>
<dbReference type="GO" id="GO:0051082">
    <property type="term" value="F:unfolded protein binding"/>
    <property type="evidence" value="ECO:0000318"/>
    <property type="project" value="GO_Central"/>
</dbReference>
<dbReference type="GO" id="GO:0043066">
    <property type="term" value="P:negative regulation of apoptotic process"/>
    <property type="evidence" value="ECO:0000318"/>
    <property type="project" value="GO_Central"/>
</dbReference>